<accession>A0ACB9S6B9</accession>
<dbReference type="Proteomes" id="UP001057402">
    <property type="component" value="Chromosome 2"/>
</dbReference>
<keyword evidence="2" id="KW-1185">Reference proteome</keyword>
<name>A0ACB9S6B9_9MYRT</name>
<sequence>MMLHVGGASRNICSLLAVTSSNSLASETKNDYVQNRYKYPLSEDETSGYLEAHVLRSPSKEGFRGAMETHRPSFVYFGGNRRKDNVGPLVLDGQECSSAEVICGLFAESLPVVVYLEIPNGKELAEALHSKGIPYVIYWNSLIPLEASSHLLHSLLVVLRSSVTHAWDAFQFVHASFKLFCQRKTFVFPHAKAEAPIDLGLQLLGSPPTEKDISPIDVNDSEDQESAPSVTIHDDDVKSKLLICGSPCSWNAESYEWLEHGVNALLTSEMRGSKLLGRFSTLQPMLLPEMVSRDVVMMRCDMSTCSCAHISLLLSGNAQICFDDRIMESHIKKSIVGSKIVRVHRRFNENRPPFAHPRLSASVACGAQVFEVLISAPSWAYQVLRQLALDASYHSLVALGVASIQGLAVASFNSDNAENLDFLSYVERVDDFLHDPLGNPPIWLKPPAPSRKLAEKCPAISPEHSIKESGRCNRFTDWDDSRSILSRPRLKVAALRPVPRIRQQKMQFVSLTSGRDGSDNGQFQEANVAPPPKPRVIKASTYRRSSVKSLQAKQVISLNPLPLKKHGCDRGPIQECSEGEFLSDLMHFLNVRGHTRLVPQGGVAEFPEAVLNAKRLDLYNLYKEVVSRGGFHVGNGINWKGQVFSKMSNYTSTHRMTGVGNTLKRHYETYLLEYELAHDDVDGECCLLCHSGAPGDWVNCGTCGEWAHFGCDRRQGLGAFKDYAKTDGLEYTCPNCSVTNPKKRVHMAISNGFT</sequence>
<protein>
    <submittedName>
        <fullName evidence="1">Uncharacterized protein</fullName>
    </submittedName>
</protein>
<comment type="caution">
    <text evidence="1">The sequence shown here is derived from an EMBL/GenBank/DDBJ whole genome shotgun (WGS) entry which is preliminary data.</text>
</comment>
<gene>
    <name evidence="1" type="ORF">MLD38_004786</name>
</gene>
<dbReference type="EMBL" id="CM042881">
    <property type="protein sequence ID" value="KAI4386910.1"/>
    <property type="molecule type" value="Genomic_DNA"/>
</dbReference>
<reference evidence="2" key="1">
    <citation type="journal article" date="2023" name="Front. Plant Sci.">
        <title>Chromosomal-level genome assembly of Melastoma candidum provides insights into trichome evolution.</title>
        <authorList>
            <person name="Zhong Y."/>
            <person name="Wu W."/>
            <person name="Sun C."/>
            <person name="Zou P."/>
            <person name="Liu Y."/>
            <person name="Dai S."/>
            <person name="Zhou R."/>
        </authorList>
    </citation>
    <scope>NUCLEOTIDE SEQUENCE [LARGE SCALE GENOMIC DNA]</scope>
</reference>
<evidence type="ECO:0000313" key="1">
    <source>
        <dbReference type="EMBL" id="KAI4386910.1"/>
    </source>
</evidence>
<proteinExistence type="predicted"/>
<organism evidence="1 2">
    <name type="scientific">Melastoma candidum</name>
    <dbReference type="NCBI Taxonomy" id="119954"/>
    <lineage>
        <taxon>Eukaryota</taxon>
        <taxon>Viridiplantae</taxon>
        <taxon>Streptophyta</taxon>
        <taxon>Embryophyta</taxon>
        <taxon>Tracheophyta</taxon>
        <taxon>Spermatophyta</taxon>
        <taxon>Magnoliopsida</taxon>
        <taxon>eudicotyledons</taxon>
        <taxon>Gunneridae</taxon>
        <taxon>Pentapetalae</taxon>
        <taxon>rosids</taxon>
        <taxon>malvids</taxon>
        <taxon>Myrtales</taxon>
        <taxon>Melastomataceae</taxon>
        <taxon>Melastomatoideae</taxon>
        <taxon>Melastomateae</taxon>
        <taxon>Melastoma</taxon>
    </lineage>
</organism>
<evidence type="ECO:0000313" key="2">
    <source>
        <dbReference type="Proteomes" id="UP001057402"/>
    </source>
</evidence>